<protein>
    <submittedName>
        <fullName evidence="1">Uncharacterized protein</fullName>
    </submittedName>
</protein>
<organism evidence="1 2">
    <name type="scientific">Roridomyces roridus</name>
    <dbReference type="NCBI Taxonomy" id="1738132"/>
    <lineage>
        <taxon>Eukaryota</taxon>
        <taxon>Fungi</taxon>
        <taxon>Dikarya</taxon>
        <taxon>Basidiomycota</taxon>
        <taxon>Agaricomycotina</taxon>
        <taxon>Agaricomycetes</taxon>
        <taxon>Agaricomycetidae</taxon>
        <taxon>Agaricales</taxon>
        <taxon>Marasmiineae</taxon>
        <taxon>Mycenaceae</taxon>
        <taxon>Roridomyces</taxon>
    </lineage>
</organism>
<evidence type="ECO:0000313" key="1">
    <source>
        <dbReference type="EMBL" id="KAJ7651381.1"/>
    </source>
</evidence>
<proteinExistence type="predicted"/>
<accession>A0AAD7CLR3</accession>
<gene>
    <name evidence="1" type="ORF">FB45DRAFT_35360</name>
</gene>
<dbReference type="Proteomes" id="UP001221142">
    <property type="component" value="Unassembled WGS sequence"/>
</dbReference>
<reference evidence="1" key="1">
    <citation type="submission" date="2023-03" db="EMBL/GenBank/DDBJ databases">
        <title>Massive genome expansion in bonnet fungi (Mycena s.s.) driven by repeated elements and novel gene families across ecological guilds.</title>
        <authorList>
            <consortium name="Lawrence Berkeley National Laboratory"/>
            <person name="Harder C.B."/>
            <person name="Miyauchi S."/>
            <person name="Viragh M."/>
            <person name="Kuo A."/>
            <person name="Thoen E."/>
            <person name="Andreopoulos B."/>
            <person name="Lu D."/>
            <person name="Skrede I."/>
            <person name="Drula E."/>
            <person name="Henrissat B."/>
            <person name="Morin E."/>
            <person name="Kohler A."/>
            <person name="Barry K."/>
            <person name="LaButti K."/>
            <person name="Morin E."/>
            <person name="Salamov A."/>
            <person name="Lipzen A."/>
            <person name="Mereny Z."/>
            <person name="Hegedus B."/>
            <person name="Baldrian P."/>
            <person name="Stursova M."/>
            <person name="Weitz H."/>
            <person name="Taylor A."/>
            <person name="Grigoriev I.V."/>
            <person name="Nagy L.G."/>
            <person name="Martin F."/>
            <person name="Kauserud H."/>
        </authorList>
    </citation>
    <scope>NUCLEOTIDE SEQUENCE</scope>
    <source>
        <strain evidence="1">9284</strain>
    </source>
</reference>
<dbReference type="EMBL" id="JARKIF010000001">
    <property type="protein sequence ID" value="KAJ7651381.1"/>
    <property type="molecule type" value="Genomic_DNA"/>
</dbReference>
<sequence length="278" mass="31768">MEKREPRLPLDLERAIFELVTISWPVSIPNLLLVASRVRCWVHPLLYRTLIVEAPAIDGLRRYSAKQFTHMLQTESELLKSVRNLMVDGFCTRSIDSILSACPDLENLFLPFPRRLRASAFESVPQALRRLHCSADELISGPLAVAYSSPLFGGITNLKMCDMLNDAEHWAVLACATLLPKLTHLAFCAFYVFWTPHLANILENRKDLQALIMPRPPKYHRVIEDARFLLMPVGDSELDWQRGVLYEDNFWTRADVFIAERIAGVHPPDAQYPFPTTL</sequence>
<comment type="caution">
    <text evidence="1">The sequence shown here is derived from an EMBL/GenBank/DDBJ whole genome shotgun (WGS) entry which is preliminary data.</text>
</comment>
<name>A0AAD7CLR3_9AGAR</name>
<dbReference type="AlphaFoldDB" id="A0AAD7CLR3"/>
<evidence type="ECO:0000313" key="2">
    <source>
        <dbReference type="Proteomes" id="UP001221142"/>
    </source>
</evidence>
<keyword evidence="2" id="KW-1185">Reference proteome</keyword>